<accession>A0A7S8ED31</accession>
<dbReference type="GO" id="GO:0022857">
    <property type="term" value="F:transmembrane transporter activity"/>
    <property type="evidence" value="ECO:0007669"/>
    <property type="project" value="InterPro"/>
</dbReference>
<evidence type="ECO:0000256" key="1">
    <source>
        <dbReference type="ARBA" id="ARBA00004651"/>
    </source>
</evidence>
<organism evidence="9 10">
    <name type="scientific">Phototrophicus methaneseepsis</name>
    <dbReference type="NCBI Taxonomy" id="2710758"/>
    <lineage>
        <taxon>Bacteria</taxon>
        <taxon>Bacillati</taxon>
        <taxon>Chloroflexota</taxon>
        <taxon>Candidatus Thermofontia</taxon>
        <taxon>Phototrophicales</taxon>
        <taxon>Phototrophicaceae</taxon>
        <taxon>Phototrophicus</taxon>
    </lineage>
</organism>
<evidence type="ECO:0000256" key="7">
    <source>
        <dbReference type="SAM" id="Phobius"/>
    </source>
</evidence>
<feature type="transmembrane region" description="Helical" evidence="7">
    <location>
        <begin position="348"/>
        <end position="366"/>
    </location>
</feature>
<reference evidence="9 10" key="1">
    <citation type="submission" date="2020-02" db="EMBL/GenBank/DDBJ databases">
        <authorList>
            <person name="Zheng R.K."/>
            <person name="Sun C.M."/>
        </authorList>
    </citation>
    <scope>NUCLEOTIDE SEQUENCE [LARGE SCALE GENOMIC DNA]</scope>
    <source>
        <strain evidence="10">rifampicinis</strain>
    </source>
</reference>
<feature type="transmembrane region" description="Helical" evidence="7">
    <location>
        <begin position="14"/>
        <end position="32"/>
    </location>
</feature>
<comment type="similarity">
    <text evidence="2">Belongs to the major facilitator superfamily.</text>
</comment>
<evidence type="ECO:0000256" key="5">
    <source>
        <dbReference type="ARBA" id="ARBA00022989"/>
    </source>
</evidence>
<dbReference type="SUPFAM" id="SSF103473">
    <property type="entry name" value="MFS general substrate transporter"/>
    <property type="match status" value="1"/>
</dbReference>
<keyword evidence="6 7" id="KW-0472">Membrane</keyword>
<dbReference type="Proteomes" id="UP000594468">
    <property type="component" value="Chromosome"/>
</dbReference>
<dbReference type="RefSeq" id="WP_195172779.1">
    <property type="nucleotide sequence ID" value="NZ_CP062983.1"/>
</dbReference>
<protein>
    <submittedName>
        <fullName evidence="9">MFS transporter</fullName>
    </submittedName>
</protein>
<dbReference type="InterPro" id="IPR036259">
    <property type="entry name" value="MFS_trans_sf"/>
</dbReference>
<keyword evidence="5 7" id="KW-1133">Transmembrane helix</keyword>
<keyword evidence="3" id="KW-0813">Transport</keyword>
<evidence type="ECO:0000256" key="3">
    <source>
        <dbReference type="ARBA" id="ARBA00022448"/>
    </source>
</evidence>
<evidence type="ECO:0000256" key="4">
    <source>
        <dbReference type="ARBA" id="ARBA00022692"/>
    </source>
</evidence>
<dbReference type="PANTHER" id="PTHR23514:SF3">
    <property type="entry name" value="BYPASS OF STOP CODON PROTEIN 6"/>
    <property type="match status" value="1"/>
</dbReference>
<dbReference type="PANTHER" id="PTHR23514">
    <property type="entry name" value="BYPASS OF STOP CODON PROTEIN 6"/>
    <property type="match status" value="1"/>
</dbReference>
<dbReference type="AlphaFoldDB" id="A0A7S8ED31"/>
<feature type="transmembrane region" description="Helical" evidence="7">
    <location>
        <begin position="223"/>
        <end position="242"/>
    </location>
</feature>
<feature type="transmembrane region" description="Helical" evidence="7">
    <location>
        <begin position="262"/>
        <end position="278"/>
    </location>
</feature>
<keyword evidence="4 7" id="KW-0812">Transmembrane</keyword>
<evidence type="ECO:0000256" key="2">
    <source>
        <dbReference type="ARBA" id="ARBA00008335"/>
    </source>
</evidence>
<dbReference type="EMBL" id="CP062983">
    <property type="protein sequence ID" value="QPC84716.1"/>
    <property type="molecule type" value="Genomic_DNA"/>
</dbReference>
<evidence type="ECO:0000259" key="8">
    <source>
        <dbReference type="PROSITE" id="PS50850"/>
    </source>
</evidence>
<feature type="transmembrane region" description="Helical" evidence="7">
    <location>
        <begin position="44"/>
        <end position="67"/>
    </location>
</feature>
<sequence>MASQLTLSFHRDRFTWLAYGSLGFYAFLQAAIGPTLPYLREELGLNYTIGGLHITLFAAGIILASLTSAELAQRIGRNRLFWGGSLGMSFGALLFISAQAAILTLLGSFLMGYLGSYVLVMVQSTLSDRHQQYRTIALTESQITASGLATLSPLVLALGASTFLSWRLVYAIGIVLCFLLFITNITTPIPPSKPRKRKKAPQYTADTIVSTATDDEEATLPRIFWLIWLVIGIGVAVEWSIVAWTADYLANAHHLPQEQASGMVSVFLAAMVTGRFIGSRLTRHMRSENVLWIAAGLTSIGFIVLILASGGILPILGLLICGLGVANLFPMGQAIASEIGAELSDITSGYVSLASGCAMLIAPQILGALADVIGIESAFQMIIVLLIGYVLMYSIAQYLRR</sequence>
<evidence type="ECO:0000313" key="10">
    <source>
        <dbReference type="Proteomes" id="UP000594468"/>
    </source>
</evidence>
<feature type="transmembrane region" description="Helical" evidence="7">
    <location>
        <begin position="79"/>
        <end position="96"/>
    </location>
</feature>
<dbReference type="Pfam" id="PF07690">
    <property type="entry name" value="MFS_1"/>
    <property type="match status" value="1"/>
</dbReference>
<dbReference type="InterPro" id="IPR020846">
    <property type="entry name" value="MFS_dom"/>
</dbReference>
<comment type="subcellular location">
    <subcellularLocation>
        <location evidence="1">Cell membrane</location>
        <topology evidence="1">Multi-pass membrane protein</topology>
    </subcellularLocation>
</comment>
<feature type="transmembrane region" description="Helical" evidence="7">
    <location>
        <begin position="170"/>
        <end position="189"/>
    </location>
</feature>
<feature type="transmembrane region" description="Helical" evidence="7">
    <location>
        <begin position="290"/>
        <end position="309"/>
    </location>
</feature>
<evidence type="ECO:0000313" key="9">
    <source>
        <dbReference type="EMBL" id="QPC84716.1"/>
    </source>
</evidence>
<proteinExistence type="inferred from homology"/>
<feature type="transmembrane region" description="Helical" evidence="7">
    <location>
        <begin position="378"/>
        <end position="399"/>
    </location>
</feature>
<dbReference type="PROSITE" id="PS50850">
    <property type="entry name" value="MFS"/>
    <property type="match status" value="1"/>
</dbReference>
<feature type="transmembrane region" description="Helical" evidence="7">
    <location>
        <begin position="315"/>
        <end position="336"/>
    </location>
</feature>
<keyword evidence="10" id="KW-1185">Reference proteome</keyword>
<gene>
    <name evidence="9" type="ORF">G4Y79_10160</name>
</gene>
<dbReference type="InterPro" id="IPR011701">
    <property type="entry name" value="MFS"/>
</dbReference>
<feature type="transmembrane region" description="Helical" evidence="7">
    <location>
        <begin position="143"/>
        <end position="164"/>
    </location>
</feature>
<name>A0A7S8ED31_9CHLR</name>
<dbReference type="Gene3D" id="1.20.1250.20">
    <property type="entry name" value="MFS general substrate transporter like domains"/>
    <property type="match status" value="2"/>
</dbReference>
<dbReference type="GO" id="GO:0005886">
    <property type="term" value="C:plasma membrane"/>
    <property type="evidence" value="ECO:0007669"/>
    <property type="project" value="UniProtKB-SubCell"/>
</dbReference>
<dbReference type="KEGG" id="pmet:G4Y79_10160"/>
<feature type="domain" description="Major facilitator superfamily (MFS) profile" evidence="8">
    <location>
        <begin position="14"/>
        <end position="400"/>
    </location>
</feature>
<evidence type="ECO:0000256" key="6">
    <source>
        <dbReference type="ARBA" id="ARBA00023136"/>
    </source>
</evidence>
<dbReference type="InterPro" id="IPR051788">
    <property type="entry name" value="MFS_Transporter"/>
</dbReference>
<feature type="transmembrane region" description="Helical" evidence="7">
    <location>
        <begin position="102"/>
        <end position="122"/>
    </location>
</feature>